<dbReference type="EMBL" id="JADFTS010000006">
    <property type="protein sequence ID" value="KAF9602818.1"/>
    <property type="molecule type" value="Genomic_DNA"/>
</dbReference>
<keyword evidence="2" id="KW-1185">Reference proteome</keyword>
<dbReference type="Gene3D" id="3.40.50.150">
    <property type="entry name" value="Vaccinia Virus protein VP39"/>
    <property type="match status" value="1"/>
</dbReference>
<dbReference type="SUPFAM" id="SSF53335">
    <property type="entry name" value="S-adenosyl-L-methionine-dependent methyltransferases"/>
    <property type="match status" value="1"/>
</dbReference>
<gene>
    <name evidence="1" type="ORF">IFM89_031678</name>
</gene>
<accession>A0A835HT99</accession>
<comment type="caution">
    <text evidence="1">The sequence shown here is derived from an EMBL/GenBank/DDBJ whole genome shotgun (WGS) entry which is preliminary data.</text>
</comment>
<evidence type="ECO:0000313" key="2">
    <source>
        <dbReference type="Proteomes" id="UP000631114"/>
    </source>
</evidence>
<dbReference type="InterPro" id="IPR005299">
    <property type="entry name" value="MeTrfase_7"/>
</dbReference>
<dbReference type="OrthoDB" id="1165372at2759"/>
<evidence type="ECO:0000313" key="1">
    <source>
        <dbReference type="EMBL" id="KAF9602818.1"/>
    </source>
</evidence>
<reference evidence="1 2" key="1">
    <citation type="submission" date="2020-10" db="EMBL/GenBank/DDBJ databases">
        <title>The Coptis chinensis genome and diversification of protoberbering-type alkaloids.</title>
        <authorList>
            <person name="Wang B."/>
            <person name="Shu S."/>
            <person name="Song C."/>
            <person name="Liu Y."/>
        </authorList>
    </citation>
    <scope>NUCLEOTIDE SEQUENCE [LARGE SCALE GENOMIC DNA]</scope>
    <source>
        <strain evidence="1">HL-2020</strain>
        <tissue evidence="1">Leaf</tissue>
    </source>
</reference>
<dbReference type="PANTHER" id="PTHR31009">
    <property type="entry name" value="S-ADENOSYL-L-METHIONINE:CARBOXYL METHYLTRANSFERASE FAMILY PROTEIN"/>
    <property type="match status" value="1"/>
</dbReference>
<dbReference type="Proteomes" id="UP000631114">
    <property type="component" value="Unassembled WGS sequence"/>
</dbReference>
<dbReference type="InterPro" id="IPR029063">
    <property type="entry name" value="SAM-dependent_MTases_sf"/>
</dbReference>
<organism evidence="1 2">
    <name type="scientific">Coptis chinensis</name>
    <dbReference type="NCBI Taxonomy" id="261450"/>
    <lineage>
        <taxon>Eukaryota</taxon>
        <taxon>Viridiplantae</taxon>
        <taxon>Streptophyta</taxon>
        <taxon>Embryophyta</taxon>
        <taxon>Tracheophyta</taxon>
        <taxon>Spermatophyta</taxon>
        <taxon>Magnoliopsida</taxon>
        <taxon>Ranunculales</taxon>
        <taxon>Ranunculaceae</taxon>
        <taxon>Coptidoideae</taxon>
        <taxon>Coptis</taxon>
    </lineage>
</organism>
<name>A0A835HT99_9MAGN</name>
<dbReference type="Pfam" id="PF03492">
    <property type="entry name" value="Methyltransf_7"/>
    <property type="match status" value="1"/>
</dbReference>
<protein>
    <submittedName>
        <fullName evidence="1">Uncharacterized protein</fullName>
    </submittedName>
</protein>
<proteinExistence type="predicted"/>
<dbReference type="AlphaFoldDB" id="A0A835HT99"/>
<sequence>MVEAYFAQFVKDMESFLSARAQELLSGGLMALILPTYTKEMLSIKSFHRPLEILGSCLMEMSKKGIVSEAKVDPFNMPVYSPSSEELEEVMKNNGYFSIERAKDAVRKEQLIQQWVVIDASVNFVLTTVVQGITPADHGLEVCLAAKGLCIMLLILEF</sequence>
<dbReference type="GO" id="GO:0008168">
    <property type="term" value="F:methyltransferase activity"/>
    <property type="evidence" value="ECO:0007669"/>
    <property type="project" value="InterPro"/>
</dbReference>